<dbReference type="PANTHER" id="PTHR43245:SF23">
    <property type="entry name" value="NAD(P)-BINDING DOMAIN-CONTAINING PROTEIN"/>
    <property type="match status" value="1"/>
</dbReference>
<dbReference type="Pfam" id="PF01370">
    <property type="entry name" value="Epimerase"/>
    <property type="match status" value="1"/>
</dbReference>
<protein>
    <submittedName>
        <fullName evidence="2">UDP-glucose 4-epimerase protein</fullName>
        <ecNumber evidence="2">5.1.3.2</ecNumber>
    </submittedName>
</protein>
<dbReference type="CDD" id="cd08946">
    <property type="entry name" value="SDR_e"/>
    <property type="match status" value="1"/>
</dbReference>
<proteinExistence type="predicted"/>
<gene>
    <name evidence="2" type="ORF">AAA799B03_00168</name>
</gene>
<dbReference type="InterPro" id="IPR001509">
    <property type="entry name" value="Epimerase_deHydtase"/>
</dbReference>
<name>A0A087S8U2_9ARCH</name>
<keyword evidence="2" id="KW-0413">Isomerase</keyword>
<organism evidence="2 3">
    <name type="scientific">Marine Group I thaumarchaeote SCGC AAA799-B03</name>
    <dbReference type="NCBI Taxonomy" id="1502289"/>
    <lineage>
        <taxon>Archaea</taxon>
        <taxon>Nitrososphaerota</taxon>
        <taxon>Marine Group I</taxon>
    </lineage>
</organism>
<dbReference type="SUPFAM" id="SSF51735">
    <property type="entry name" value="NAD(P)-binding Rossmann-fold domains"/>
    <property type="match status" value="1"/>
</dbReference>
<dbReference type="InterPro" id="IPR036291">
    <property type="entry name" value="NAD(P)-bd_dom_sf"/>
</dbReference>
<comment type="caution">
    <text evidence="2">The sequence shown here is derived from an EMBL/GenBank/DDBJ whole genome shotgun (WGS) entry which is preliminary data.</text>
</comment>
<dbReference type="EC" id="5.1.3.2" evidence="2"/>
<evidence type="ECO:0000259" key="1">
    <source>
        <dbReference type="Pfam" id="PF01370"/>
    </source>
</evidence>
<reference evidence="2 3" key="1">
    <citation type="submission" date="2014-06" db="EMBL/GenBank/DDBJ databases">
        <authorList>
            <person name="Ngugi D.K."/>
            <person name="Blom J."/>
            <person name="Alam I."/>
            <person name="Rashid M."/>
            <person name="Baalawi W."/>
            <person name="Zhang G."/>
            <person name="Hikmawan T."/>
            <person name="Guan Y."/>
            <person name="Antunes A."/>
            <person name="Siam R."/>
            <person name="El-Dorry H."/>
            <person name="Bajic V."/>
            <person name="Stingl U."/>
        </authorList>
    </citation>
    <scope>NUCLEOTIDE SEQUENCE [LARGE SCALE GENOMIC DNA]</scope>
    <source>
        <strain evidence="2">SCGC AAA799-B03</strain>
    </source>
</reference>
<dbReference type="AlphaFoldDB" id="A0A087S8U2"/>
<sequence>MNILVTGGAGYVGSVLLPELVNDGHSVKCLDRFFFGKEFLSQKKFEGKIELVKDDIRWFDQNILKNVDIVLDLAALSNDPVGALEPEKTYQINHLGRARVAKLCKEMGVQRYILASSASVYGQQNDTVDEDSKVNPITDYSKANRKAEEDVLKLNDKEFPVTVLRFSSVYGSSPRMRFDISVNSMVLELFKSQKIVVRGKSNSRPFIHIKDAVTAYQKIIGSPQQDIAGQIFNVGSDEQNYKMGDIAENIIQSTGKKCELELGDTNDHRSYVTSFKKIRNTIEFVPKYTIKEGASEIYTDLENKMIEDTKKTITLDWYKHIQTDPVLFKELQINNQIL</sequence>
<dbReference type="PANTHER" id="PTHR43245">
    <property type="entry name" value="BIFUNCTIONAL POLYMYXIN RESISTANCE PROTEIN ARNA"/>
    <property type="match status" value="1"/>
</dbReference>
<dbReference type="Gene3D" id="3.40.50.720">
    <property type="entry name" value="NAD(P)-binding Rossmann-like Domain"/>
    <property type="match status" value="1"/>
</dbReference>
<dbReference type="EMBL" id="JOTA01000003">
    <property type="protein sequence ID" value="KFM22146.1"/>
    <property type="molecule type" value="Genomic_DNA"/>
</dbReference>
<dbReference type="Proteomes" id="UP000029384">
    <property type="component" value="Unassembled WGS sequence"/>
</dbReference>
<keyword evidence="3" id="KW-1185">Reference proteome</keyword>
<feature type="domain" description="NAD-dependent epimerase/dehydratase" evidence="1">
    <location>
        <begin position="3"/>
        <end position="235"/>
    </location>
</feature>
<dbReference type="GO" id="GO:0003978">
    <property type="term" value="F:UDP-glucose 4-epimerase activity"/>
    <property type="evidence" value="ECO:0007669"/>
    <property type="project" value="UniProtKB-EC"/>
</dbReference>
<accession>A0A087S8U2</accession>
<evidence type="ECO:0000313" key="3">
    <source>
        <dbReference type="Proteomes" id="UP000029384"/>
    </source>
</evidence>
<evidence type="ECO:0000313" key="2">
    <source>
        <dbReference type="EMBL" id="KFM22146.1"/>
    </source>
</evidence>
<dbReference type="InterPro" id="IPR050177">
    <property type="entry name" value="Lipid_A_modif_metabolic_enz"/>
</dbReference>
<dbReference type="PATRIC" id="fig|1502289.3.peg.167"/>